<evidence type="ECO:0000256" key="4">
    <source>
        <dbReference type="ARBA" id="ARBA00022989"/>
    </source>
</evidence>
<dbReference type="Pfam" id="PF02687">
    <property type="entry name" value="FtsX"/>
    <property type="match status" value="1"/>
</dbReference>
<feature type="transmembrane region" description="Helical" evidence="6">
    <location>
        <begin position="590"/>
        <end position="612"/>
    </location>
</feature>
<dbReference type="Proteomes" id="UP000008457">
    <property type="component" value="Chromosome"/>
</dbReference>
<feature type="transmembrane region" description="Helical" evidence="6">
    <location>
        <begin position="624"/>
        <end position="648"/>
    </location>
</feature>
<dbReference type="RefSeq" id="WP_013779829.1">
    <property type="nucleotide sequence ID" value="NC_015520.1"/>
</dbReference>
<dbReference type="GO" id="GO:0055085">
    <property type="term" value="P:transmembrane transport"/>
    <property type="evidence" value="ECO:0007669"/>
    <property type="project" value="UniProtKB-UniRule"/>
</dbReference>
<keyword evidence="2 6" id="KW-1003">Cell membrane</keyword>
<dbReference type="AlphaFoldDB" id="F3ZWG0"/>
<dbReference type="OrthoDB" id="9781780at2"/>
<comment type="similarity">
    <text evidence="6">Belongs to the ABC-4 integral membrane protein family.</text>
</comment>
<evidence type="ECO:0000256" key="1">
    <source>
        <dbReference type="ARBA" id="ARBA00004651"/>
    </source>
</evidence>
<feature type="transmembrane region" description="Helical" evidence="6">
    <location>
        <begin position="201"/>
        <end position="218"/>
    </location>
</feature>
<feature type="transmembrane region" description="Helical" evidence="6">
    <location>
        <begin position="108"/>
        <end position="141"/>
    </location>
</feature>
<evidence type="ECO:0000259" key="7">
    <source>
        <dbReference type="Pfam" id="PF02687"/>
    </source>
</evidence>
<feature type="domain" description="ABC3 transporter permease C-terminal" evidence="7">
    <location>
        <begin position="65"/>
        <end position="169"/>
    </location>
</feature>
<keyword evidence="9" id="KW-1185">Reference proteome</keyword>
<dbReference type="InterPro" id="IPR052536">
    <property type="entry name" value="ABC-4_Integral_Memb_Prot"/>
</dbReference>
<dbReference type="PANTHER" id="PTHR46795:SF3">
    <property type="entry name" value="ABC TRANSPORTER PERMEASE"/>
    <property type="match status" value="1"/>
</dbReference>
<proteinExistence type="inferred from homology"/>
<protein>
    <recommendedName>
        <fullName evidence="7">ABC3 transporter permease C-terminal domain-containing protein</fullName>
    </recommendedName>
</protein>
<evidence type="ECO:0000313" key="8">
    <source>
        <dbReference type="EMBL" id="AEE95395.1"/>
    </source>
</evidence>
<comment type="subcellular location">
    <subcellularLocation>
        <location evidence="1 6">Cell membrane</location>
        <topology evidence="1 6">Multi-pass membrane protein</topology>
    </subcellularLocation>
</comment>
<feature type="transmembrane region" description="Helical" evidence="6">
    <location>
        <begin position="230"/>
        <end position="254"/>
    </location>
</feature>
<name>F3ZWG0_MAHA5</name>
<evidence type="ECO:0000256" key="3">
    <source>
        <dbReference type="ARBA" id="ARBA00022692"/>
    </source>
</evidence>
<keyword evidence="5 6" id="KW-0472">Membrane</keyword>
<dbReference type="HOGENOM" id="CLU_022800_2_3_9"/>
<feature type="transmembrane region" description="Helical" evidence="6">
    <location>
        <begin position="21"/>
        <end position="39"/>
    </location>
</feature>
<sequence length="658" mass="73097">MSKSLYARLAVNNIKKNTQAYIPYILTCIGIIAMFYNMAFLTAAKDLGSISDSSTIRNILSFGQIIIGIFSVIFLFYTNSFLIKRRKKEFGLFNILGMEKKHIAGIMFYETFFIALISLGIGIGAGILFSKLIILLLFKIISFKATFGFEVPLTAVSTTAMLFIAIFAVNLIYNVYQVHLSKPIELLKGGDVGEKEPKTKWLTAIIGALCLSLGYYIALTIEAPLNALNIFFIAVVLVIIGTYCLFTAGSIAVLKMLRKNKRYYYKPEHFVSVSGMIYRMKQNAVGLANICILSTAVIVMLAITFSTYIGMEDILRTRFPRNIILTMGGVSEEQVTALDDIIEKQTAAAGVIPKNVVRSRFVDFYTIQNGAAFTAEQTINYYANNRAVIYFVLLDDYNEMEGKSVSLKSDEALLYVVRGNIPADTVSFNGFKLSVKERLTSFDAADTIGEKLIDSYFIVVDSMDTINRVYDSMNGNGTGTPGFSYYYSFDVAGGKSVQSALTASLSKAIKDAGIDIYAECVEDAKDGFYATYGGLFFLGLFLGILFIAATVLIIYYKQIAEGYDDKKRFEIMQKVGMSRDEIKKSIRSQVLSVFFLPLITAAIHVAFAFKIMTKLLFVLNLTNIALFAVCTAVIIIIFAAFYITVYTLTARTYYKIVS</sequence>
<dbReference type="InterPro" id="IPR027022">
    <property type="entry name" value="ABC_permease_BceB-typ"/>
</dbReference>
<dbReference type="EMBL" id="CP002360">
    <property type="protein sequence ID" value="AEE95395.1"/>
    <property type="molecule type" value="Genomic_DNA"/>
</dbReference>
<reference evidence="9" key="1">
    <citation type="submission" date="2010-11" db="EMBL/GenBank/DDBJ databases">
        <title>The complete genome of Mahella australiensis DSM 15567.</title>
        <authorList>
            <consortium name="US DOE Joint Genome Institute (JGI-PGF)"/>
            <person name="Lucas S."/>
            <person name="Copeland A."/>
            <person name="Lapidus A."/>
            <person name="Bruce D."/>
            <person name="Goodwin L."/>
            <person name="Pitluck S."/>
            <person name="Kyrpides N."/>
            <person name="Mavromatis K."/>
            <person name="Pagani I."/>
            <person name="Ivanova N."/>
            <person name="Teshima H."/>
            <person name="Brettin T."/>
            <person name="Detter J.C."/>
            <person name="Han C."/>
            <person name="Tapia R."/>
            <person name="Land M."/>
            <person name="Hauser L."/>
            <person name="Markowitz V."/>
            <person name="Cheng J.-F."/>
            <person name="Hugenholtz P."/>
            <person name="Woyke T."/>
            <person name="Wu D."/>
            <person name="Spring S."/>
            <person name="Pukall R."/>
            <person name="Steenblock K."/>
            <person name="Schneider S."/>
            <person name="Klenk H.-P."/>
            <person name="Eisen J.A."/>
        </authorList>
    </citation>
    <scope>NUCLEOTIDE SEQUENCE [LARGE SCALE GENOMIC DNA]</scope>
    <source>
        <strain evidence="9">DSM 15567 / CIP 107919 / 50-1 BON</strain>
    </source>
</reference>
<dbReference type="InterPro" id="IPR003838">
    <property type="entry name" value="ABC3_permease_C"/>
</dbReference>
<feature type="transmembrane region" description="Helical" evidence="6">
    <location>
        <begin position="153"/>
        <end position="173"/>
    </location>
</feature>
<dbReference type="PANTHER" id="PTHR46795">
    <property type="entry name" value="ABC TRANSPORTER PERMEASE-RELATED-RELATED"/>
    <property type="match status" value="1"/>
</dbReference>
<reference evidence="8 9" key="2">
    <citation type="journal article" date="2011" name="Stand. Genomic Sci.">
        <title>Complete genome sequence of Mahella australiensis type strain (50-1 BON).</title>
        <authorList>
            <person name="Sikorski J."/>
            <person name="Teshima H."/>
            <person name="Nolan M."/>
            <person name="Lucas S."/>
            <person name="Hammon N."/>
            <person name="Deshpande S."/>
            <person name="Cheng J.F."/>
            <person name="Pitluck S."/>
            <person name="Liolios K."/>
            <person name="Pagani I."/>
            <person name="Ivanova N."/>
            <person name="Huntemann M."/>
            <person name="Mavromatis K."/>
            <person name="Ovchinikova G."/>
            <person name="Pati A."/>
            <person name="Tapia R."/>
            <person name="Han C."/>
            <person name="Goodwin L."/>
            <person name="Chen A."/>
            <person name="Palaniappan K."/>
            <person name="Land M."/>
            <person name="Hauser L."/>
            <person name="Ngatchou-Djao O.D."/>
            <person name="Rohde M."/>
            <person name="Pukall R."/>
            <person name="Spring S."/>
            <person name="Abt B."/>
            <person name="Goker M."/>
            <person name="Detter J.C."/>
            <person name="Woyke T."/>
            <person name="Bristow J."/>
            <person name="Markowitz V."/>
            <person name="Hugenholtz P."/>
            <person name="Eisen J.A."/>
            <person name="Kyrpides N.C."/>
            <person name="Klenk H.P."/>
            <person name="Lapidus A."/>
        </authorList>
    </citation>
    <scope>NUCLEOTIDE SEQUENCE [LARGE SCALE GENOMIC DNA]</scope>
    <source>
        <strain evidence="9">DSM 15567 / CIP 107919 / 50-1 BON</strain>
    </source>
</reference>
<accession>F3ZWG0</accession>
<keyword evidence="3 6" id="KW-0812">Transmembrane</keyword>
<evidence type="ECO:0000313" key="9">
    <source>
        <dbReference type="Proteomes" id="UP000008457"/>
    </source>
</evidence>
<evidence type="ECO:0000256" key="2">
    <source>
        <dbReference type="ARBA" id="ARBA00022475"/>
    </source>
</evidence>
<evidence type="ECO:0000256" key="6">
    <source>
        <dbReference type="PIRNR" id="PIRNR018968"/>
    </source>
</evidence>
<keyword evidence="4 6" id="KW-1133">Transmembrane helix</keyword>
<gene>
    <name evidence="8" type="ordered locus">Mahau_0172</name>
</gene>
<organism evidence="8 9">
    <name type="scientific">Mahella australiensis (strain DSM 15567 / CIP 107919 / 50-1 BON)</name>
    <dbReference type="NCBI Taxonomy" id="697281"/>
    <lineage>
        <taxon>Bacteria</taxon>
        <taxon>Bacillati</taxon>
        <taxon>Bacillota</taxon>
        <taxon>Clostridia</taxon>
        <taxon>Thermoanaerobacterales</taxon>
        <taxon>Thermoanaerobacterales Family IV. Incertae Sedis</taxon>
        <taxon>Mahella</taxon>
    </lineage>
</organism>
<dbReference type="STRING" id="697281.Mahau_0172"/>
<feature type="transmembrane region" description="Helical" evidence="6">
    <location>
        <begin position="286"/>
        <end position="311"/>
    </location>
</feature>
<feature type="transmembrane region" description="Helical" evidence="6">
    <location>
        <begin position="529"/>
        <end position="556"/>
    </location>
</feature>
<dbReference type="eggNOG" id="COG0577">
    <property type="taxonomic scope" value="Bacteria"/>
</dbReference>
<dbReference type="GO" id="GO:0005886">
    <property type="term" value="C:plasma membrane"/>
    <property type="evidence" value="ECO:0007669"/>
    <property type="project" value="UniProtKB-SubCell"/>
</dbReference>
<evidence type="ECO:0000256" key="5">
    <source>
        <dbReference type="ARBA" id="ARBA00023136"/>
    </source>
</evidence>
<keyword evidence="6" id="KW-0813">Transport</keyword>
<feature type="transmembrane region" description="Helical" evidence="6">
    <location>
        <begin position="59"/>
        <end position="78"/>
    </location>
</feature>
<dbReference type="KEGG" id="mas:Mahau_0172"/>
<dbReference type="PIRSF" id="PIRSF018968">
    <property type="entry name" value="ABC_permease_BceB"/>
    <property type="match status" value="1"/>
</dbReference>